<keyword evidence="2" id="KW-0843">Virulence</keyword>
<dbReference type="EMBL" id="KN824296">
    <property type="protein sequence ID" value="KIM27896.1"/>
    <property type="molecule type" value="Genomic_DNA"/>
</dbReference>
<evidence type="ECO:0000256" key="1">
    <source>
        <dbReference type="ARBA" id="ARBA00022669"/>
    </source>
</evidence>
<gene>
    <name evidence="4" type="ORF">M408DRAFT_36301</name>
</gene>
<organism evidence="4 5">
    <name type="scientific">Serendipita vermifera MAFF 305830</name>
    <dbReference type="NCBI Taxonomy" id="933852"/>
    <lineage>
        <taxon>Eukaryota</taxon>
        <taxon>Fungi</taxon>
        <taxon>Dikarya</taxon>
        <taxon>Basidiomycota</taxon>
        <taxon>Agaricomycotina</taxon>
        <taxon>Agaricomycetes</taxon>
        <taxon>Sebacinales</taxon>
        <taxon>Serendipitaceae</taxon>
        <taxon>Serendipita</taxon>
    </lineage>
</organism>
<name>A0A0C3B8V8_SERVB</name>
<evidence type="ECO:0000256" key="2">
    <source>
        <dbReference type="ARBA" id="ARBA00023026"/>
    </source>
</evidence>
<feature type="domain" description="LysM" evidence="3">
    <location>
        <begin position="3"/>
        <end position="50"/>
    </location>
</feature>
<evidence type="ECO:0000313" key="5">
    <source>
        <dbReference type="Proteomes" id="UP000054097"/>
    </source>
</evidence>
<dbReference type="CDD" id="cd00118">
    <property type="entry name" value="LysM"/>
    <property type="match status" value="2"/>
</dbReference>
<feature type="non-terminal residue" evidence="4">
    <location>
        <position position="1"/>
    </location>
</feature>
<dbReference type="PANTHER" id="PTHR34997">
    <property type="entry name" value="AM15"/>
    <property type="match status" value="1"/>
</dbReference>
<dbReference type="Gene3D" id="3.10.350.10">
    <property type="entry name" value="LysM domain"/>
    <property type="match status" value="2"/>
</dbReference>
<sequence>CTRTYTVAPGDICLGISRAQNVSTFQLAAVNSEIIDATCSNLQVGEELCLGTPGEDCTDVYRVGDNDSCTNIQTQFNLNSTILMQNNPNVDEACDNLYPGLILC</sequence>
<feature type="non-terminal residue" evidence="4">
    <location>
        <position position="104"/>
    </location>
</feature>
<dbReference type="PROSITE" id="PS51782">
    <property type="entry name" value="LYSM"/>
    <property type="match status" value="2"/>
</dbReference>
<accession>A0A0C3B8V8</accession>
<dbReference type="Proteomes" id="UP000054097">
    <property type="component" value="Unassembled WGS sequence"/>
</dbReference>
<dbReference type="AlphaFoldDB" id="A0A0C3B8V8"/>
<dbReference type="Pfam" id="PF01476">
    <property type="entry name" value="LysM"/>
    <property type="match status" value="2"/>
</dbReference>
<dbReference type="SUPFAM" id="SSF54106">
    <property type="entry name" value="LysM domain"/>
    <property type="match status" value="2"/>
</dbReference>
<keyword evidence="1" id="KW-0147">Chitin-binding</keyword>
<dbReference type="OrthoDB" id="5985073at2759"/>
<dbReference type="HOGENOM" id="CLU_010591_6_1_1"/>
<proteinExistence type="predicted"/>
<evidence type="ECO:0000259" key="3">
    <source>
        <dbReference type="PROSITE" id="PS51782"/>
    </source>
</evidence>
<dbReference type="PANTHER" id="PTHR34997:SF1">
    <property type="entry name" value="PEPTIDOGLYCAN-BINDING LYSIN DOMAIN"/>
    <property type="match status" value="1"/>
</dbReference>
<protein>
    <submittedName>
        <fullName evidence="4">Carbohydrate-binding module family 50 protein</fullName>
    </submittedName>
</protein>
<dbReference type="InterPro" id="IPR052210">
    <property type="entry name" value="LysM1-like"/>
</dbReference>
<evidence type="ECO:0000313" key="4">
    <source>
        <dbReference type="EMBL" id="KIM27896.1"/>
    </source>
</evidence>
<dbReference type="SMART" id="SM00257">
    <property type="entry name" value="LysM"/>
    <property type="match status" value="1"/>
</dbReference>
<keyword evidence="5" id="KW-1185">Reference proteome</keyword>
<dbReference type="InterPro" id="IPR018392">
    <property type="entry name" value="LysM"/>
</dbReference>
<feature type="domain" description="LysM" evidence="3">
    <location>
        <begin position="59"/>
        <end position="104"/>
    </location>
</feature>
<reference evidence="4 5" key="1">
    <citation type="submission" date="2014-04" db="EMBL/GenBank/DDBJ databases">
        <authorList>
            <consortium name="DOE Joint Genome Institute"/>
            <person name="Kuo A."/>
            <person name="Zuccaro A."/>
            <person name="Kohler A."/>
            <person name="Nagy L.G."/>
            <person name="Floudas D."/>
            <person name="Copeland A."/>
            <person name="Barry K.W."/>
            <person name="Cichocki N."/>
            <person name="Veneault-Fourrey C."/>
            <person name="LaButti K."/>
            <person name="Lindquist E.A."/>
            <person name="Lipzen A."/>
            <person name="Lundell T."/>
            <person name="Morin E."/>
            <person name="Murat C."/>
            <person name="Sun H."/>
            <person name="Tunlid A."/>
            <person name="Henrissat B."/>
            <person name="Grigoriev I.V."/>
            <person name="Hibbett D.S."/>
            <person name="Martin F."/>
            <person name="Nordberg H.P."/>
            <person name="Cantor M.N."/>
            <person name="Hua S.X."/>
        </authorList>
    </citation>
    <scope>NUCLEOTIDE SEQUENCE [LARGE SCALE GENOMIC DNA]</scope>
    <source>
        <strain evidence="4 5">MAFF 305830</strain>
    </source>
</reference>
<reference evidence="5" key="2">
    <citation type="submission" date="2015-01" db="EMBL/GenBank/DDBJ databases">
        <title>Evolutionary Origins and Diversification of the Mycorrhizal Mutualists.</title>
        <authorList>
            <consortium name="DOE Joint Genome Institute"/>
            <consortium name="Mycorrhizal Genomics Consortium"/>
            <person name="Kohler A."/>
            <person name="Kuo A."/>
            <person name="Nagy L.G."/>
            <person name="Floudas D."/>
            <person name="Copeland A."/>
            <person name="Barry K.W."/>
            <person name="Cichocki N."/>
            <person name="Veneault-Fourrey C."/>
            <person name="LaButti K."/>
            <person name="Lindquist E.A."/>
            <person name="Lipzen A."/>
            <person name="Lundell T."/>
            <person name="Morin E."/>
            <person name="Murat C."/>
            <person name="Riley R."/>
            <person name="Ohm R."/>
            <person name="Sun H."/>
            <person name="Tunlid A."/>
            <person name="Henrissat B."/>
            <person name="Grigoriev I.V."/>
            <person name="Hibbett D.S."/>
            <person name="Martin F."/>
        </authorList>
    </citation>
    <scope>NUCLEOTIDE SEQUENCE [LARGE SCALE GENOMIC DNA]</scope>
    <source>
        <strain evidence="5">MAFF 305830</strain>
    </source>
</reference>
<dbReference type="STRING" id="933852.A0A0C3B8V8"/>
<dbReference type="GO" id="GO:0008061">
    <property type="term" value="F:chitin binding"/>
    <property type="evidence" value="ECO:0007669"/>
    <property type="project" value="UniProtKB-KW"/>
</dbReference>
<dbReference type="InterPro" id="IPR036779">
    <property type="entry name" value="LysM_dom_sf"/>
</dbReference>